<sequence>MTYCIKSCICKIKHRGTNNSYNLSVRFLNARAARQRAIITADATPGIYPPRCTSQASNLAPGETLNPPPNVPYPSDNGSSTSQPPPYGEPAPSYDSMFEPPENKAPPYPTSPKESNFVPPPAKN</sequence>
<dbReference type="AlphaFoldDB" id="K1R2U5"/>
<dbReference type="EMBL" id="JH816386">
    <property type="protein sequence ID" value="EKC35475.1"/>
    <property type="molecule type" value="Genomic_DNA"/>
</dbReference>
<gene>
    <name evidence="2" type="ORF">CGI_10022377</name>
</gene>
<evidence type="ECO:0000256" key="1">
    <source>
        <dbReference type="SAM" id="MobiDB-lite"/>
    </source>
</evidence>
<dbReference type="HOGENOM" id="CLU_2006107_0_0_1"/>
<accession>K1R2U5</accession>
<dbReference type="InParanoid" id="K1R2U5"/>
<organism evidence="2">
    <name type="scientific">Magallana gigas</name>
    <name type="common">Pacific oyster</name>
    <name type="synonym">Crassostrea gigas</name>
    <dbReference type="NCBI Taxonomy" id="29159"/>
    <lineage>
        <taxon>Eukaryota</taxon>
        <taxon>Metazoa</taxon>
        <taxon>Spiralia</taxon>
        <taxon>Lophotrochozoa</taxon>
        <taxon>Mollusca</taxon>
        <taxon>Bivalvia</taxon>
        <taxon>Autobranchia</taxon>
        <taxon>Pteriomorphia</taxon>
        <taxon>Ostreida</taxon>
        <taxon>Ostreoidea</taxon>
        <taxon>Ostreidae</taxon>
        <taxon>Magallana</taxon>
    </lineage>
</organism>
<evidence type="ECO:0000313" key="2">
    <source>
        <dbReference type="EMBL" id="EKC35475.1"/>
    </source>
</evidence>
<name>K1R2U5_MAGGI</name>
<protein>
    <submittedName>
        <fullName evidence="2">Uncharacterized protein</fullName>
    </submittedName>
</protein>
<reference evidence="2" key="1">
    <citation type="journal article" date="2012" name="Nature">
        <title>The oyster genome reveals stress adaptation and complexity of shell formation.</title>
        <authorList>
            <person name="Zhang G."/>
            <person name="Fang X."/>
            <person name="Guo X."/>
            <person name="Li L."/>
            <person name="Luo R."/>
            <person name="Xu F."/>
            <person name="Yang P."/>
            <person name="Zhang L."/>
            <person name="Wang X."/>
            <person name="Qi H."/>
            <person name="Xiong Z."/>
            <person name="Que H."/>
            <person name="Xie Y."/>
            <person name="Holland P.W."/>
            <person name="Paps J."/>
            <person name="Zhu Y."/>
            <person name="Wu F."/>
            <person name="Chen Y."/>
            <person name="Wang J."/>
            <person name="Peng C."/>
            <person name="Meng J."/>
            <person name="Yang L."/>
            <person name="Liu J."/>
            <person name="Wen B."/>
            <person name="Zhang N."/>
            <person name="Huang Z."/>
            <person name="Zhu Q."/>
            <person name="Feng Y."/>
            <person name="Mount A."/>
            <person name="Hedgecock D."/>
            <person name="Xu Z."/>
            <person name="Liu Y."/>
            <person name="Domazet-Loso T."/>
            <person name="Du Y."/>
            <person name="Sun X."/>
            <person name="Zhang S."/>
            <person name="Liu B."/>
            <person name="Cheng P."/>
            <person name="Jiang X."/>
            <person name="Li J."/>
            <person name="Fan D."/>
            <person name="Wang W."/>
            <person name="Fu W."/>
            <person name="Wang T."/>
            <person name="Wang B."/>
            <person name="Zhang J."/>
            <person name="Peng Z."/>
            <person name="Li Y."/>
            <person name="Li N."/>
            <person name="Wang J."/>
            <person name="Chen M."/>
            <person name="He Y."/>
            <person name="Tan F."/>
            <person name="Song X."/>
            <person name="Zheng Q."/>
            <person name="Huang R."/>
            <person name="Yang H."/>
            <person name="Du X."/>
            <person name="Chen L."/>
            <person name="Yang M."/>
            <person name="Gaffney P.M."/>
            <person name="Wang S."/>
            <person name="Luo L."/>
            <person name="She Z."/>
            <person name="Ming Y."/>
            <person name="Huang W."/>
            <person name="Zhang S."/>
            <person name="Huang B."/>
            <person name="Zhang Y."/>
            <person name="Qu T."/>
            <person name="Ni P."/>
            <person name="Miao G."/>
            <person name="Wang J."/>
            <person name="Wang Q."/>
            <person name="Steinberg C.E."/>
            <person name="Wang H."/>
            <person name="Li N."/>
            <person name="Qian L."/>
            <person name="Zhang G."/>
            <person name="Li Y."/>
            <person name="Yang H."/>
            <person name="Liu X."/>
            <person name="Wang J."/>
            <person name="Yin Y."/>
            <person name="Wang J."/>
        </authorList>
    </citation>
    <scope>NUCLEOTIDE SEQUENCE [LARGE SCALE GENOMIC DNA]</scope>
    <source>
        <strain evidence="2">05x7-T-G4-1.051#20</strain>
    </source>
</reference>
<proteinExistence type="predicted"/>
<feature type="region of interest" description="Disordered" evidence="1">
    <location>
        <begin position="42"/>
        <end position="124"/>
    </location>
</feature>